<keyword evidence="2" id="KW-1185">Reference proteome</keyword>
<evidence type="ECO:0000313" key="2">
    <source>
        <dbReference type="Proteomes" id="UP000019471"/>
    </source>
</evidence>
<protein>
    <submittedName>
        <fullName evidence="1">Uncharacterized protein</fullName>
    </submittedName>
</protein>
<feature type="non-terminal residue" evidence="1">
    <location>
        <position position="101"/>
    </location>
</feature>
<dbReference type="HOGENOM" id="CLU_2298269_0_0_1"/>
<proteinExistence type="predicted"/>
<organism evidence="1 2">
    <name type="scientific">Cladophialophora psammophila CBS 110553</name>
    <dbReference type="NCBI Taxonomy" id="1182543"/>
    <lineage>
        <taxon>Eukaryota</taxon>
        <taxon>Fungi</taxon>
        <taxon>Dikarya</taxon>
        <taxon>Ascomycota</taxon>
        <taxon>Pezizomycotina</taxon>
        <taxon>Eurotiomycetes</taxon>
        <taxon>Chaetothyriomycetidae</taxon>
        <taxon>Chaetothyriales</taxon>
        <taxon>Herpotrichiellaceae</taxon>
        <taxon>Cladophialophora</taxon>
    </lineage>
</organism>
<dbReference type="STRING" id="1182543.W9WRG8"/>
<dbReference type="EMBL" id="AMGX01000015">
    <property type="protein sequence ID" value="EXJ67590.1"/>
    <property type="molecule type" value="Genomic_DNA"/>
</dbReference>
<dbReference type="RefSeq" id="XP_007747706.1">
    <property type="nucleotide sequence ID" value="XM_007749516.1"/>
</dbReference>
<gene>
    <name evidence="1" type="ORF">A1O5_08935</name>
</gene>
<dbReference type="GeneID" id="19193633"/>
<accession>W9WRG8</accession>
<dbReference type="OrthoDB" id="3564231at2759"/>
<sequence length="101" mass="11883">MRWMYILSGNVGFESSDPRDRVYALIGMMLEQVNIKHHGFITVIASDEQIYPVDYRKNTGEVYQDAIHYLVQNSQSLLPLHVFRSYTQKAIDMPSWVTDWR</sequence>
<dbReference type="AlphaFoldDB" id="W9WRG8"/>
<reference evidence="1 2" key="1">
    <citation type="submission" date="2013-03" db="EMBL/GenBank/DDBJ databases">
        <title>The Genome Sequence of Cladophialophora psammophila CBS 110553.</title>
        <authorList>
            <consortium name="The Broad Institute Genomics Platform"/>
            <person name="Cuomo C."/>
            <person name="de Hoog S."/>
            <person name="Gorbushina A."/>
            <person name="Walker B."/>
            <person name="Young S.K."/>
            <person name="Zeng Q."/>
            <person name="Gargeya S."/>
            <person name="Fitzgerald M."/>
            <person name="Haas B."/>
            <person name="Abouelleil A."/>
            <person name="Allen A.W."/>
            <person name="Alvarado L."/>
            <person name="Arachchi H.M."/>
            <person name="Berlin A.M."/>
            <person name="Chapman S.B."/>
            <person name="Gainer-Dewar J."/>
            <person name="Goldberg J."/>
            <person name="Griggs A."/>
            <person name="Gujja S."/>
            <person name="Hansen M."/>
            <person name="Howarth C."/>
            <person name="Imamovic A."/>
            <person name="Ireland A."/>
            <person name="Larimer J."/>
            <person name="McCowan C."/>
            <person name="Murphy C."/>
            <person name="Pearson M."/>
            <person name="Poon T.W."/>
            <person name="Priest M."/>
            <person name="Roberts A."/>
            <person name="Saif S."/>
            <person name="Shea T."/>
            <person name="Sisk P."/>
            <person name="Sykes S."/>
            <person name="Wortman J."/>
            <person name="Nusbaum C."/>
            <person name="Birren B."/>
        </authorList>
    </citation>
    <scope>NUCLEOTIDE SEQUENCE [LARGE SCALE GENOMIC DNA]</scope>
    <source>
        <strain evidence="1 2">CBS 110553</strain>
    </source>
</reference>
<name>W9WRG8_9EURO</name>
<dbReference type="Proteomes" id="UP000019471">
    <property type="component" value="Unassembled WGS sequence"/>
</dbReference>
<comment type="caution">
    <text evidence="1">The sequence shown here is derived from an EMBL/GenBank/DDBJ whole genome shotgun (WGS) entry which is preliminary data.</text>
</comment>
<evidence type="ECO:0000313" key="1">
    <source>
        <dbReference type="EMBL" id="EXJ67590.1"/>
    </source>
</evidence>